<gene>
    <name evidence="2" type="ordered locus">RBRH_03461</name>
</gene>
<organism evidence="2 3">
    <name type="scientific">Mycetohabitans rhizoxinica (strain DSM 19002 / CIP 109453 / HKI 454)</name>
    <name type="common">Paraburkholderia rhizoxinica</name>
    <dbReference type="NCBI Taxonomy" id="882378"/>
    <lineage>
        <taxon>Bacteria</taxon>
        <taxon>Pseudomonadati</taxon>
        <taxon>Pseudomonadota</taxon>
        <taxon>Betaproteobacteria</taxon>
        <taxon>Burkholderiales</taxon>
        <taxon>Burkholderiaceae</taxon>
        <taxon>Mycetohabitans</taxon>
    </lineage>
</organism>
<dbReference type="eggNOG" id="ENOG5033D4Z">
    <property type="taxonomic scope" value="Bacteria"/>
</dbReference>
<evidence type="ECO:0000313" key="2">
    <source>
        <dbReference type="EMBL" id="CBW76431.1"/>
    </source>
</evidence>
<keyword evidence="1" id="KW-0812">Transmembrane</keyword>
<dbReference type="Proteomes" id="UP000007437">
    <property type="component" value="Plasmid pBRH01"/>
</dbReference>
<keyword evidence="1" id="KW-1133">Transmembrane helix</keyword>
<dbReference type="AlphaFoldDB" id="E5ATK7"/>
<proteinExistence type="predicted"/>
<protein>
    <submittedName>
        <fullName evidence="2">Type 1 capsular polysaccharide biosynthesis protein J</fullName>
    </submittedName>
</protein>
<geneLocation type="plasmid" evidence="2 3">
    <name>pBRH01</name>
</geneLocation>
<dbReference type="InterPro" id="IPR045936">
    <property type="entry name" value="DUF6356"/>
</dbReference>
<feature type="transmembrane region" description="Helical" evidence="1">
    <location>
        <begin position="87"/>
        <end position="109"/>
    </location>
</feature>
<keyword evidence="2" id="KW-0614">Plasmid</keyword>
<name>E5ATK7_MYCRK</name>
<evidence type="ECO:0000313" key="3">
    <source>
        <dbReference type="Proteomes" id="UP000007437"/>
    </source>
</evidence>
<accession>E5ATK7</accession>
<sequence length="144" mass="16188">MSMDGLMLENFSSSIYHREQICNPFSRPRLYDCLCHAHGRRLETRRLVESNLSTRALPMKILFGAFTRHPASVGESYLQHMRASFSFGGPMLLAAFAALVHGLFPFLFVKTGSTTVSRLYERMVLHRSGGALRHQPISGQPPHA</sequence>
<dbReference type="KEGG" id="brh:RBRH_03461"/>
<evidence type="ECO:0000256" key="1">
    <source>
        <dbReference type="SAM" id="Phobius"/>
    </source>
</evidence>
<dbReference type="Pfam" id="PF19883">
    <property type="entry name" value="DUF6356"/>
    <property type="match status" value="1"/>
</dbReference>
<keyword evidence="1" id="KW-0472">Membrane</keyword>
<dbReference type="HOGENOM" id="CLU_1792869_0_0_4"/>
<dbReference type="EMBL" id="FR687360">
    <property type="protein sequence ID" value="CBW76431.1"/>
    <property type="molecule type" value="Genomic_DNA"/>
</dbReference>
<reference evidence="2 3" key="1">
    <citation type="journal article" date="2011" name="J. Bacteriol.">
        <title>Complete genome sequence of Burkholderia rhizoxinica, an endosymbiont of Rhizopus microsporus.</title>
        <authorList>
            <person name="Lackner G."/>
            <person name="Moebius N."/>
            <person name="Partida-Martinez L."/>
            <person name="Hertweck C."/>
        </authorList>
    </citation>
    <scope>NUCLEOTIDE SEQUENCE [LARGE SCALE GENOMIC DNA]</scope>
    <source>
        <strain evidence="3">DSM 19002 / CIP 109453 / HKI 454</strain>
        <plasmid evidence="2 3">pBRH01</plasmid>
    </source>
</reference>